<sequence length="573" mass="62891">MNEKFGWIDYFFFLLMLLISTGMGIYHGIYKKQQTATDYLLGGKQMAIVPISMSLISSTLSGLALLSFPADIYRHGISLLLTSPMHIIVIAIAYYIYIPVFYDLEVTSIYEYFKIRYNNKIRVFASIMYIIHMILLLPIIIYVPALAFSQVSDVSVHYLTPLVCSVCIFYTTLGGIKAAVWSDALQFVIMFGSLVLVVFIGTISSGGVSNVLEKFAAGQRMNISFEMSITRRDTFWAVAIGSSFAALNHMGLNQGFVQKCLSLSDFRSIRLTLVLATIGITIITFLSGFSGLVIFAHYYGCDPLQMKFIRTYDQLLPMYVVEVANFIPGLPGLFISGIFSASLSALSASLNCMAGIIHKDLISGFLPKDTSEIAVSRHLKILVVTLGVICTMLVFLVERSGSLLPLTLSVSAVSGGPLFGLFTAGMLIPTVHTTGALWGGIVSVIVTSVIIIGGQVHKFRGTFKYVPLPVSTDACNTTITGLFNETTAAIAHSLAGVEKLEQPFFLFRISFFYYIMIGGSTAIIVSVIVSHFTERDKPLNKKCLSPIVRSLVDDGEFTKYHTTEKAIEMLSKS</sequence>
<keyword evidence="6 12" id="KW-1133">Transmembrane helix</keyword>
<feature type="transmembrane region" description="Helical" evidence="12">
    <location>
        <begin position="80"/>
        <end position="102"/>
    </location>
</feature>
<dbReference type="PANTHER" id="PTHR42985:SF21">
    <property type="entry name" value="SODIUM-DEPENDENT MULTIVITAMIN TRANSPORTER-LIKE PROTEIN"/>
    <property type="match status" value="1"/>
</dbReference>
<keyword evidence="8" id="KW-0406">Ion transport</keyword>
<name>A0AAW1KRD2_POPJA</name>
<keyword evidence="14" id="KW-1185">Reference proteome</keyword>
<keyword evidence="5 12" id="KW-0812">Transmembrane</keyword>
<dbReference type="PANTHER" id="PTHR42985">
    <property type="entry name" value="SODIUM-COUPLED MONOCARBOXYLATE TRANSPORTER"/>
    <property type="match status" value="1"/>
</dbReference>
<evidence type="ECO:0000313" key="13">
    <source>
        <dbReference type="EMBL" id="KAK9722154.1"/>
    </source>
</evidence>
<feature type="transmembrane region" description="Helical" evidence="12">
    <location>
        <begin position="378"/>
        <end position="397"/>
    </location>
</feature>
<evidence type="ECO:0000256" key="4">
    <source>
        <dbReference type="ARBA" id="ARBA00022475"/>
    </source>
</evidence>
<dbReference type="InterPro" id="IPR038377">
    <property type="entry name" value="Na/Glc_symporter_sf"/>
</dbReference>
<feature type="transmembrane region" description="Helical" evidence="12">
    <location>
        <begin position="155"/>
        <end position="173"/>
    </location>
</feature>
<feature type="transmembrane region" description="Helical" evidence="12">
    <location>
        <begin position="185"/>
        <end position="204"/>
    </location>
</feature>
<feature type="transmembrane region" description="Helical" evidence="12">
    <location>
        <begin position="234"/>
        <end position="252"/>
    </location>
</feature>
<evidence type="ECO:0000256" key="8">
    <source>
        <dbReference type="ARBA" id="ARBA00023065"/>
    </source>
</evidence>
<organism evidence="13 14">
    <name type="scientific">Popillia japonica</name>
    <name type="common">Japanese beetle</name>
    <dbReference type="NCBI Taxonomy" id="7064"/>
    <lineage>
        <taxon>Eukaryota</taxon>
        <taxon>Metazoa</taxon>
        <taxon>Ecdysozoa</taxon>
        <taxon>Arthropoda</taxon>
        <taxon>Hexapoda</taxon>
        <taxon>Insecta</taxon>
        <taxon>Pterygota</taxon>
        <taxon>Neoptera</taxon>
        <taxon>Endopterygota</taxon>
        <taxon>Coleoptera</taxon>
        <taxon>Polyphaga</taxon>
        <taxon>Scarabaeiformia</taxon>
        <taxon>Scarabaeidae</taxon>
        <taxon>Rutelinae</taxon>
        <taxon>Popillia</taxon>
    </lineage>
</organism>
<dbReference type="GO" id="GO:0006814">
    <property type="term" value="P:sodium ion transport"/>
    <property type="evidence" value="ECO:0007669"/>
    <property type="project" value="UniProtKB-KW"/>
</dbReference>
<comment type="similarity">
    <text evidence="2 11">Belongs to the sodium:solute symporter (SSF) (TC 2.A.21) family.</text>
</comment>
<evidence type="ECO:0000256" key="9">
    <source>
        <dbReference type="ARBA" id="ARBA00023136"/>
    </source>
</evidence>
<feature type="transmembrane region" description="Helical" evidence="12">
    <location>
        <begin position="273"/>
        <end position="299"/>
    </location>
</feature>
<evidence type="ECO:0000256" key="2">
    <source>
        <dbReference type="ARBA" id="ARBA00006434"/>
    </source>
</evidence>
<evidence type="ECO:0000256" key="5">
    <source>
        <dbReference type="ARBA" id="ARBA00022692"/>
    </source>
</evidence>
<comment type="caution">
    <text evidence="13">The sequence shown here is derived from an EMBL/GenBank/DDBJ whole genome shotgun (WGS) entry which is preliminary data.</text>
</comment>
<reference evidence="13 14" key="1">
    <citation type="journal article" date="2024" name="BMC Genomics">
        <title>De novo assembly and annotation of Popillia japonica's genome with initial clues to its potential as an invasive pest.</title>
        <authorList>
            <person name="Cucini C."/>
            <person name="Boschi S."/>
            <person name="Funari R."/>
            <person name="Cardaioli E."/>
            <person name="Iannotti N."/>
            <person name="Marturano G."/>
            <person name="Paoli F."/>
            <person name="Bruttini M."/>
            <person name="Carapelli A."/>
            <person name="Frati F."/>
            <person name="Nardi F."/>
        </authorList>
    </citation>
    <scope>NUCLEOTIDE SEQUENCE [LARGE SCALE GENOMIC DNA]</scope>
    <source>
        <strain evidence="13">DMR45628</strain>
    </source>
</reference>
<keyword evidence="7" id="KW-0915">Sodium</keyword>
<dbReference type="GO" id="GO:0015293">
    <property type="term" value="F:symporter activity"/>
    <property type="evidence" value="ECO:0007669"/>
    <property type="project" value="TreeGrafter"/>
</dbReference>
<gene>
    <name evidence="13" type="ORF">QE152_g19834</name>
</gene>
<evidence type="ECO:0000256" key="11">
    <source>
        <dbReference type="RuleBase" id="RU362091"/>
    </source>
</evidence>
<dbReference type="NCBIfam" id="TIGR00813">
    <property type="entry name" value="sss"/>
    <property type="match status" value="1"/>
</dbReference>
<proteinExistence type="inferred from homology"/>
<dbReference type="AlphaFoldDB" id="A0AAW1KRD2"/>
<feature type="transmembrane region" description="Helical" evidence="12">
    <location>
        <begin position="403"/>
        <end position="428"/>
    </location>
</feature>
<dbReference type="CDD" id="cd11492">
    <property type="entry name" value="SLC5sbd_NIS-SMVT"/>
    <property type="match status" value="1"/>
</dbReference>
<feature type="transmembrane region" description="Helical" evidence="12">
    <location>
        <begin position="6"/>
        <end position="26"/>
    </location>
</feature>
<evidence type="ECO:0000256" key="3">
    <source>
        <dbReference type="ARBA" id="ARBA00022448"/>
    </source>
</evidence>
<accession>A0AAW1KRD2</accession>
<evidence type="ECO:0000256" key="7">
    <source>
        <dbReference type="ARBA" id="ARBA00023053"/>
    </source>
</evidence>
<dbReference type="InterPro" id="IPR051163">
    <property type="entry name" value="Sodium:Solute_Symporter_SSF"/>
</dbReference>
<keyword evidence="4" id="KW-1003">Cell membrane</keyword>
<evidence type="ECO:0000256" key="10">
    <source>
        <dbReference type="ARBA" id="ARBA00023201"/>
    </source>
</evidence>
<evidence type="ECO:0000256" key="12">
    <source>
        <dbReference type="SAM" id="Phobius"/>
    </source>
</evidence>
<evidence type="ECO:0000256" key="1">
    <source>
        <dbReference type="ARBA" id="ARBA00004651"/>
    </source>
</evidence>
<dbReference type="PROSITE" id="PS50283">
    <property type="entry name" value="NA_SOLUT_SYMP_3"/>
    <property type="match status" value="1"/>
</dbReference>
<dbReference type="GO" id="GO:0005886">
    <property type="term" value="C:plasma membrane"/>
    <property type="evidence" value="ECO:0007669"/>
    <property type="project" value="UniProtKB-SubCell"/>
</dbReference>
<protein>
    <submittedName>
        <fullName evidence="13">Sodium:solute symporter family</fullName>
    </submittedName>
</protein>
<keyword evidence="9 12" id="KW-0472">Membrane</keyword>
<feature type="transmembrane region" description="Helical" evidence="12">
    <location>
        <begin position="333"/>
        <end position="357"/>
    </location>
</feature>
<evidence type="ECO:0000313" key="14">
    <source>
        <dbReference type="Proteomes" id="UP001458880"/>
    </source>
</evidence>
<keyword evidence="3" id="KW-0813">Transport</keyword>
<keyword evidence="10" id="KW-0739">Sodium transport</keyword>
<feature type="transmembrane region" description="Helical" evidence="12">
    <location>
        <begin position="435"/>
        <end position="456"/>
    </location>
</feature>
<comment type="subcellular location">
    <subcellularLocation>
        <location evidence="1">Cell membrane</location>
        <topology evidence="1">Multi-pass membrane protein</topology>
    </subcellularLocation>
</comment>
<feature type="transmembrane region" description="Helical" evidence="12">
    <location>
        <begin position="123"/>
        <end position="143"/>
    </location>
</feature>
<dbReference type="Pfam" id="PF00474">
    <property type="entry name" value="SSF"/>
    <property type="match status" value="1"/>
</dbReference>
<dbReference type="InterPro" id="IPR001734">
    <property type="entry name" value="Na/solute_symporter"/>
</dbReference>
<feature type="transmembrane region" description="Helical" evidence="12">
    <location>
        <begin position="511"/>
        <end position="532"/>
    </location>
</feature>
<dbReference type="Gene3D" id="1.20.1730.10">
    <property type="entry name" value="Sodium/glucose cotransporter"/>
    <property type="match status" value="1"/>
</dbReference>
<dbReference type="Proteomes" id="UP001458880">
    <property type="component" value="Unassembled WGS sequence"/>
</dbReference>
<dbReference type="EMBL" id="JASPKY010000191">
    <property type="protein sequence ID" value="KAK9722154.1"/>
    <property type="molecule type" value="Genomic_DNA"/>
</dbReference>
<evidence type="ECO:0000256" key="6">
    <source>
        <dbReference type="ARBA" id="ARBA00022989"/>
    </source>
</evidence>
<feature type="transmembrane region" description="Helical" evidence="12">
    <location>
        <begin position="47"/>
        <end position="68"/>
    </location>
</feature>